<evidence type="ECO:0000256" key="3">
    <source>
        <dbReference type="ARBA" id="ARBA00022964"/>
    </source>
</evidence>
<dbReference type="RefSeq" id="WP_043752074.1">
    <property type="nucleotide sequence ID" value="NZ_AQQX01000009.1"/>
</dbReference>
<dbReference type="Proteomes" id="UP000030004">
    <property type="component" value="Unassembled WGS sequence"/>
</dbReference>
<evidence type="ECO:0000256" key="6">
    <source>
        <dbReference type="SAM" id="MobiDB-lite"/>
    </source>
</evidence>
<keyword evidence="4" id="KW-0560">Oxidoreductase</keyword>
<dbReference type="SUPFAM" id="SSF51197">
    <property type="entry name" value="Clavaminate synthase-like"/>
    <property type="match status" value="1"/>
</dbReference>
<dbReference type="AlphaFoldDB" id="A0A0A0EBT0"/>
<keyword evidence="5" id="KW-0408">Iron</keyword>
<evidence type="ECO:0000256" key="2">
    <source>
        <dbReference type="ARBA" id="ARBA00022723"/>
    </source>
</evidence>
<dbReference type="InterPro" id="IPR042098">
    <property type="entry name" value="TauD-like_sf"/>
</dbReference>
<gene>
    <name evidence="8" type="ORF">ATO9_17255</name>
</gene>
<dbReference type="PANTHER" id="PTHR43779">
    <property type="entry name" value="DIOXYGENASE RV0097-RELATED"/>
    <property type="match status" value="1"/>
</dbReference>
<dbReference type="GO" id="GO:0046872">
    <property type="term" value="F:metal ion binding"/>
    <property type="evidence" value="ECO:0007669"/>
    <property type="project" value="UniProtKB-KW"/>
</dbReference>
<evidence type="ECO:0000256" key="4">
    <source>
        <dbReference type="ARBA" id="ARBA00023002"/>
    </source>
</evidence>
<dbReference type="Pfam" id="PF02668">
    <property type="entry name" value="TauD"/>
    <property type="match status" value="1"/>
</dbReference>
<dbReference type="GO" id="GO:0016706">
    <property type="term" value="F:2-oxoglutarate-dependent dioxygenase activity"/>
    <property type="evidence" value="ECO:0007669"/>
    <property type="project" value="UniProtKB-ARBA"/>
</dbReference>
<keyword evidence="9" id="KW-1185">Reference proteome</keyword>
<sequence>MQITPNDDIMGAVGTGIDLSQPLPDEDFARIFAGLGRHGVICFPDQSLDAGTLKQFSERFGGLQTSLGGLYTDPVHPEVMTLSNMVKDGKPLGLADAGQDWHTDMSYNQMIGFVNVLFAVEVPQRHGKPLGGTVFANMKAAYDDLPEDMKTRLADATCTHDFNKFWEAMRARPGSTRPPLSAEQRAKRPPATHPLFLTHPITGDRILYANPGYAMRINELPEDESAEVLEFLFAHQLQEKYQYTHHWTKGDVLIWDHIGTLHNAIADYGPDEHRMMIRCQVYADKVFDPSFVQHALGAAA</sequence>
<evidence type="ECO:0000259" key="7">
    <source>
        <dbReference type="Pfam" id="PF02668"/>
    </source>
</evidence>
<dbReference type="Gene3D" id="3.60.130.10">
    <property type="entry name" value="Clavaminate synthase-like"/>
    <property type="match status" value="1"/>
</dbReference>
<evidence type="ECO:0000256" key="1">
    <source>
        <dbReference type="ARBA" id="ARBA00005896"/>
    </source>
</evidence>
<keyword evidence="3 8" id="KW-0223">Dioxygenase</keyword>
<dbReference type="InterPro" id="IPR051178">
    <property type="entry name" value="TfdA_dioxygenase"/>
</dbReference>
<dbReference type="eggNOG" id="COG2175">
    <property type="taxonomic scope" value="Bacteria"/>
</dbReference>
<keyword evidence="2" id="KW-0479">Metal-binding</keyword>
<evidence type="ECO:0000256" key="5">
    <source>
        <dbReference type="ARBA" id="ARBA00023004"/>
    </source>
</evidence>
<evidence type="ECO:0000313" key="9">
    <source>
        <dbReference type="Proteomes" id="UP000030004"/>
    </source>
</evidence>
<dbReference type="OrthoDB" id="7209371at2"/>
<reference evidence="8 9" key="1">
    <citation type="journal article" date="2015" name="Antonie Van Leeuwenhoek">
        <title>Pseudooceanicola atlanticus gen. nov. sp. nov., isolated from surface seawater of the Atlantic Ocean and reclassification of Oceanicola batsensis, Oceanicola marinus, Oceanicola nitratireducens, Oceanicola nanhaiensis, Oceanicola antarcticus and Oceanicola flagellatus, as Pseudooceanicola batsensis comb. nov., Pseudooceanicola marinus comb. nov., Pseudooceanicola nitratireducens comb. nov., Pseudooceanicola nanhaiensis comb. nov., Pseudooceanicola antarcticus comb. nov., and Pseudooceanicola flagellatus comb. nov.</title>
        <authorList>
            <person name="Lai Q."/>
            <person name="Li G."/>
            <person name="Liu X."/>
            <person name="Du Y."/>
            <person name="Sun F."/>
            <person name="Shao Z."/>
        </authorList>
    </citation>
    <scope>NUCLEOTIDE SEQUENCE [LARGE SCALE GENOMIC DNA]</scope>
    <source>
        <strain evidence="8 9">22II-s11g</strain>
    </source>
</reference>
<feature type="domain" description="TauD/TfdA-like" evidence="7">
    <location>
        <begin position="6"/>
        <end position="279"/>
    </location>
</feature>
<protein>
    <submittedName>
        <fullName evidence="8">Taurine dioxygenase</fullName>
    </submittedName>
</protein>
<feature type="region of interest" description="Disordered" evidence="6">
    <location>
        <begin position="172"/>
        <end position="194"/>
    </location>
</feature>
<comment type="similarity">
    <text evidence="1">Belongs to the TfdA dioxygenase family.</text>
</comment>
<dbReference type="STRING" id="1461694.ATO9_17255"/>
<proteinExistence type="inferred from homology"/>
<dbReference type="InterPro" id="IPR003819">
    <property type="entry name" value="TauD/TfdA-like"/>
</dbReference>
<organism evidence="8 9">
    <name type="scientific">Pseudooceanicola atlanticus</name>
    <dbReference type="NCBI Taxonomy" id="1461694"/>
    <lineage>
        <taxon>Bacteria</taxon>
        <taxon>Pseudomonadati</taxon>
        <taxon>Pseudomonadota</taxon>
        <taxon>Alphaproteobacteria</taxon>
        <taxon>Rhodobacterales</taxon>
        <taxon>Paracoccaceae</taxon>
        <taxon>Pseudooceanicola</taxon>
    </lineage>
</organism>
<dbReference type="EMBL" id="AQQX01000009">
    <property type="protein sequence ID" value="KGM47588.1"/>
    <property type="molecule type" value="Genomic_DNA"/>
</dbReference>
<dbReference type="PANTHER" id="PTHR43779:SF3">
    <property type="entry name" value="(3R)-3-[(CARBOXYMETHYL)AMINO]FATTY ACID OXYGENASE_DECARBOXYLASE"/>
    <property type="match status" value="1"/>
</dbReference>
<accession>A0A0A0EBT0</accession>
<name>A0A0A0EBT0_9RHOB</name>
<comment type="caution">
    <text evidence="8">The sequence shown here is derived from an EMBL/GenBank/DDBJ whole genome shotgun (WGS) entry which is preliminary data.</text>
</comment>
<evidence type="ECO:0000313" key="8">
    <source>
        <dbReference type="EMBL" id="KGM47588.1"/>
    </source>
</evidence>